<dbReference type="InterPro" id="IPR002347">
    <property type="entry name" value="SDR_fam"/>
</dbReference>
<reference evidence="1 2" key="1">
    <citation type="submission" date="2023-04" db="EMBL/GenBank/DDBJ databases">
        <title>A long-awaited taxogenomic arrangement of the family Halomonadaceae.</title>
        <authorList>
            <person name="De La Haba R."/>
            <person name="Chuvochina M."/>
            <person name="Wittouck S."/>
            <person name="Arahal D.R."/>
            <person name="Sanchez-Porro C."/>
            <person name="Hugenholtz P."/>
            <person name="Ventosa A."/>
        </authorList>
    </citation>
    <scope>NUCLEOTIDE SEQUENCE [LARGE SCALE GENOMIC DNA]</scope>
    <source>
        <strain evidence="1 2">DSM 22428</strain>
    </source>
</reference>
<proteinExistence type="predicted"/>
<dbReference type="EMBL" id="JARWAO010000002">
    <property type="protein sequence ID" value="MDR5895245.1"/>
    <property type="molecule type" value="Genomic_DNA"/>
</dbReference>
<accession>A0ABU1GT92</accession>
<dbReference type="InterPro" id="IPR036291">
    <property type="entry name" value="NAD(P)-bd_dom_sf"/>
</dbReference>
<evidence type="ECO:0000313" key="1">
    <source>
        <dbReference type="EMBL" id="MDR5895245.1"/>
    </source>
</evidence>
<organism evidence="1 2">
    <name type="scientific">Larsenimonas suaedae</name>
    <dbReference type="NCBI Taxonomy" id="1851019"/>
    <lineage>
        <taxon>Bacteria</taxon>
        <taxon>Pseudomonadati</taxon>
        <taxon>Pseudomonadota</taxon>
        <taxon>Gammaproteobacteria</taxon>
        <taxon>Oceanospirillales</taxon>
        <taxon>Halomonadaceae</taxon>
        <taxon>Larsenimonas</taxon>
    </lineage>
</organism>
<dbReference type="Pfam" id="PF00106">
    <property type="entry name" value="adh_short"/>
    <property type="match status" value="1"/>
</dbReference>
<keyword evidence="2" id="KW-1185">Reference proteome</keyword>
<dbReference type="SUPFAM" id="SSF51735">
    <property type="entry name" value="NAD(P)-binding Rossmann-fold domains"/>
    <property type="match status" value="1"/>
</dbReference>
<dbReference type="PANTHER" id="PTHR45458:SF1">
    <property type="entry name" value="SHORT CHAIN DEHYDROGENASE"/>
    <property type="match status" value="1"/>
</dbReference>
<dbReference type="PANTHER" id="PTHR45458">
    <property type="entry name" value="SHORT-CHAIN DEHYDROGENASE/REDUCTASE SDR"/>
    <property type="match status" value="1"/>
</dbReference>
<dbReference type="Proteomes" id="UP001269375">
    <property type="component" value="Unassembled WGS sequence"/>
</dbReference>
<dbReference type="RefSeq" id="WP_251590653.1">
    <property type="nucleotide sequence ID" value="NZ_JAMLJI010000001.1"/>
</dbReference>
<dbReference type="Gene3D" id="3.40.50.720">
    <property type="entry name" value="NAD(P)-binding Rossmann-like Domain"/>
    <property type="match status" value="1"/>
</dbReference>
<name>A0ABU1GT92_9GAMM</name>
<dbReference type="InterPro" id="IPR052184">
    <property type="entry name" value="SDR_enzymes"/>
</dbReference>
<comment type="caution">
    <text evidence="1">The sequence shown here is derived from an EMBL/GenBank/DDBJ whole genome shotgun (WGS) entry which is preliminary data.</text>
</comment>
<gene>
    <name evidence="1" type="ORF">QC825_04035</name>
</gene>
<sequence length="243" mass="26177">MFSHLPSPFNALITGTGGLGVAFANALLERDSLGSLTLASRSPAEGVTADDRVTEITTDLSSEKGQRELAGQLPDHVHLWLHTVGVLHSDTISPEKRLEHLTTDQLTESFRINTATFGGLLGQLAPRISSQPVLIGVLSARIGSIGDNRLGGWYGYRASKAALNMLVKTASIELERRNPEAIIVSLHPGTTDTGLSKPFQGHVPDNKLFTPSYAADALLSVLANRTPDDSGSFWDWNDTPIEW</sequence>
<protein>
    <submittedName>
        <fullName evidence="1">SDR family NAD(P)-dependent oxidoreductase</fullName>
    </submittedName>
</protein>
<evidence type="ECO:0000313" key="2">
    <source>
        <dbReference type="Proteomes" id="UP001269375"/>
    </source>
</evidence>